<dbReference type="Proteomes" id="UP000180254">
    <property type="component" value="Unassembled WGS sequence"/>
</dbReference>
<keyword evidence="1" id="KW-0732">Signal</keyword>
<reference evidence="2 3" key="1">
    <citation type="submission" date="2016-09" db="EMBL/GenBank/DDBJ databases">
        <title>Genome sequence of Eubacterium angustum.</title>
        <authorList>
            <person name="Poehlein A."/>
            <person name="Daniel R."/>
        </authorList>
    </citation>
    <scope>NUCLEOTIDE SEQUENCE [LARGE SCALE GENOMIC DNA]</scope>
    <source>
        <strain evidence="2 3">DSM 1989</strain>
    </source>
</reference>
<proteinExistence type="predicted"/>
<evidence type="ECO:0000256" key="1">
    <source>
        <dbReference type="SAM" id="SignalP"/>
    </source>
</evidence>
<sequence>MKSRFFKALSFMALATVLATAGCSALGNSFVEKEVNPKVDVMGVKLYMEEEEVEKAVGVKGEKAMCINGYEYGYIEENLNIGFNIDTDEVRRITTKNPETSIYGMHPGISLEKAYEIIESEGFEKYQDDKYKFVKEDIILSVISMKGSLADGISIEIKP</sequence>
<protein>
    <recommendedName>
        <fullName evidence="4">Lipoprotein</fullName>
    </recommendedName>
</protein>
<comment type="caution">
    <text evidence="2">The sequence shown here is derived from an EMBL/GenBank/DDBJ whole genome shotgun (WGS) entry which is preliminary data.</text>
</comment>
<dbReference type="AlphaFoldDB" id="A0A1S1V790"/>
<evidence type="ECO:0008006" key="4">
    <source>
        <dbReference type="Google" id="ProtNLM"/>
    </source>
</evidence>
<dbReference type="EMBL" id="MKIE01000003">
    <property type="protein sequence ID" value="OHW62461.1"/>
    <property type="molecule type" value="Genomic_DNA"/>
</dbReference>
<feature type="chain" id="PRO_5039214535" description="Lipoprotein" evidence="1">
    <location>
        <begin position="22"/>
        <end position="159"/>
    </location>
</feature>
<evidence type="ECO:0000313" key="2">
    <source>
        <dbReference type="EMBL" id="OHW62461.1"/>
    </source>
</evidence>
<feature type="signal peptide" evidence="1">
    <location>
        <begin position="1"/>
        <end position="21"/>
    </location>
</feature>
<dbReference type="PROSITE" id="PS51257">
    <property type="entry name" value="PROKAR_LIPOPROTEIN"/>
    <property type="match status" value="1"/>
</dbReference>
<keyword evidence="3" id="KW-1185">Reference proteome</keyword>
<organism evidence="2 3">
    <name type="scientific">Andreesenia angusta</name>
    <dbReference type="NCBI Taxonomy" id="39480"/>
    <lineage>
        <taxon>Bacteria</taxon>
        <taxon>Bacillati</taxon>
        <taxon>Bacillota</taxon>
        <taxon>Tissierellia</taxon>
        <taxon>Tissierellales</taxon>
        <taxon>Gottschalkiaceae</taxon>
        <taxon>Andreesenia</taxon>
    </lineage>
</organism>
<accession>A0A1S1V790</accession>
<evidence type="ECO:0000313" key="3">
    <source>
        <dbReference type="Proteomes" id="UP000180254"/>
    </source>
</evidence>
<dbReference type="STRING" id="39480.EUAN_10230"/>
<gene>
    <name evidence="2" type="ORF">EUAN_10230</name>
</gene>
<name>A0A1S1V790_9FIRM</name>